<keyword evidence="12" id="KW-1185">Reference proteome</keyword>
<organism evidence="11 12">
    <name type="scientific">Hymenoscyphus fraxineus</name>
    <dbReference type="NCBI Taxonomy" id="746836"/>
    <lineage>
        <taxon>Eukaryota</taxon>
        <taxon>Fungi</taxon>
        <taxon>Dikarya</taxon>
        <taxon>Ascomycota</taxon>
        <taxon>Pezizomycotina</taxon>
        <taxon>Leotiomycetes</taxon>
        <taxon>Helotiales</taxon>
        <taxon>Helotiaceae</taxon>
        <taxon>Hymenoscyphus</taxon>
    </lineage>
</organism>
<keyword evidence="6 9" id="KW-1133">Transmembrane helix</keyword>
<feature type="transmembrane region" description="Helical" evidence="9">
    <location>
        <begin position="116"/>
        <end position="135"/>
    </location>
</feature>
<evidence type="ECO:0000313" key="12">
    <source>
        <dbReference type="Proteomes" id="UP000696280"/>
    </source>
</evidence>
<dbReference type="EMBL" id="CAJVRL010000052">
    <property type="protein sequence ID" value="CAG8953722.1"/>
    <property type="molecule type" value="Genomic_DNA"/>
</dbReference>
<dbReference type="Pfam" id="PF06985">
    <property type="entry name" value="HET"/>
    <property type="match status" value="1"/>
</dbReference>
<evidence type="ECO:0000256" key="7">
    <source>
        <dbReference type="ARBA" id="ARBA00023136"/>
    </source>
</evidence>
<feature type="compositionally biased region" description="Low complexity" evidence="8">
    <location>
        <begin position="1"/>
        <end position="18"/>
    </location>
</feature>
<feature type="compositionally biased region" description="Basic and acidic residues" evidence="8">
    <location>
        <begin position="275"/>
        <end position="295"/>
    </location>
</feature>
<keyword evidence="5" id="KW-0256">Endoplasmic reticulum</keyword>
<comment type="subcellular location">
    <subcellularLocation>
        <location evidence="1">Endoplasmic reticulum membrane</location>
        <topology evidence="1">Multi-pass membrane protein</topology>
    </subcellularLocation>
</comment>
<evidence type="ECO:0000256" key="4">
    <source>
        <dbReference type="ARBA" id="ARBA00022692"/>
    </source>
</evidence>
<dbReference type="InterPro" id="IPR009580">
    <property type="entry name" value="GPI_biosynthesis_protein_Pig-F"/>
</dbReference>
<sequence>MPLIDPITMSATTKTTPAGTPPVKPSLPVELLPNDLARIISQAHPAVLLAGFYIRFPALVENPASTLLSSLLLVSLVQIGYVILCLPPTGQNIKPAKKVIGAKKTNDGSTPVARPLTAFFALIMSLASIPLLTALQILFGAPISTHLLHTILTSSHVALLVMFPLVYVHGADGKKWREIASFYSPMDEVFGGAVGCFLGAWLGAVPIPLDWDREWQKWPVTIVTGAYAGYMVGKMAGGCPQIVPNPFQLYAIFEILRCLIAFDRATDGKMASISGREDASGDGPHEGLSQRRRPEASPPACRVCFDLRPDLLPYGENPTLTMRCGSVFEQKSCRICRYITDAILQLSKPLVADHGDLVLSLQSYGIHIIRSEGYTTAVGVNMVDAGVLLQIELYTPTGLSPHVNAFGTAPDRPPILDITTCTRFIKRNLEKCEASHPCCEDESSEMPTRLLFIGSIDSPCLRLIQAPSTKQKYVALSHCWGDQSGILKTTNSTLEERLHGISWDSLSKTFQDSIQTTRSLGINYLWIDSLCIVQDDLSDWEKESVKMAQVYSQAYLTIAAASASSGSMGCLFSRFSPELGGKSISTVHLRREDDPCGHEIHARYTSQAHPSFDYSHGDVPLWSRAWAFQERYLSRRTIHFHAEEMIWDCQESRDSFRRQLEREEAFKTWLDIVREFTRMKITYQLDKLPALSGIASYLVPVMKSHCIAGIWEYEMASGLLWNNEQGCASSRRVENTATRYIPTWSWASLENDPQRSAEWPIITSIRNSFTKDAAFSWTSFQAAQWKVVSFLTIDDAVLRVKGLCISCMTESGRPQTINKFYRAKFYMSDDMVTNGLSFGDQIAGKFHRDLYRESLPNEVICILLGGAEYGRRPSLQFAMVLESCGPSMPGRYRRIGVLQIPRKKGWFKDAELRSLEII</sequence>
<feature type="transmembrane region" description="Helical" evidence="9">
    <location>
        <begin position="189"/>
        <end position="209"/>
    </location>
</feature>
<feature type="transmembrane region" description="Helical" evidence="9">
    <location>
        <begin position="66"/>
        <end position="84"/>
    </location>
</feature>
<dbReference type="OrthoDB" id="17366at2759"/>
<feature type="region of interest" description="Disordered" evidence="8">
    <location>
        <begin position="273"/>
        <end position="297"/>
    </location>
</feature>
<dbReference type="Pfam" id="PF06699">
    <property type="entry name" value="PIG-F"/>
    <property type="match status" value="1"/>
</dbReference>
<dbReference type="Proteomes" id="UP000696280">
    <property type="component" value="Unassembled WGS sequence"/>
</dbReference>
<evidence type="ECO:0000256" key="1">
    <source>
        <dbReference type="ARBA" id="ARBA00004477"/>
    </source>
</evidence>
<keyword evidence="7 9" id="KW-0472">Membrane</keyword>
<feature type="domain" description="Heterokaryon incompatibility" evidence="10">
    <location>
        <begin position="473"/>
        <end position="630"/>
    </location>
</feature>
<dbReference type="AlphaFoldDB" id="A0A9N9PTP5"/>
<comment type="pathway">
    <text evidence="2">Glycolipid biosynthesis; glycosylphosphatidylinositol-anchor biosynthesis.</text>
</comment>
<dbReference type="PANTHER" id="PTHR33112">
    <property type="entry name" value="DOMAIN PROTEIN, PUTATIVE-RELATED"/>
    <property type="match status" value="1"/>
</dbReference>
<accession>A0A9N9PTP5</accession>
<evidence type="ECO:0000256" key="9">
    <source>
        <dbReference type="SAM" id="Phobius"/>
    </source>
</evidence>
<dbReference type="GO" id="GO:0006506">
    <property type="term" value="P:GPI anchor biosynthetic process"/>
    <property type="evidence" value="ECO:0007669"/>
    <property type="project" value="UniProtKB-KW"/>
</dbReference>
<name>A0A9N9PTP5_9HELO</name>
<comment type="caution">
    <text evidence="11">The sequence shown here is derived from an EMBL/GenBank/DDBJ whole genome shotgun (WGS) entry which is preliminary data.</text>
</comment>
<evidence type="ECO:0000256" key="5">
    <source>
        <dbReference type="ARBA" id="ARBA00022824"/>
    </source>
</evidence>
<dbReference type="GO" id="GO:0005789">
    <property type="term" value="C:endoplasmic reticulum membrane"/>
    <property type="evidence" value="ECO:0007669"/>
    <property type="project" value="UniProtKB-SubCell"/>
</dbReference>
<evidence type="ECO:0000256" key="6">
    <source>
        <dbReference type="ARBA" id="ARBA00022989"/>
    </source>
</evidence>
<evidence type="ECO:0000259" key="10">
    <source>
        <dbReference type="Pfam" id="PF06985"/>
    </source>
</evidence>
<evidence type="ECO:0000256" key="3">
    <source>
        <dbReference type="ARBA" id="ARBA00022502"/>
    </source>
</evidence>
<reference evidence="11" key="1">
    <citation type="submission" date="2021-07" db="EMBL/GenBank/DDBJ databases">
        <authorList>
            <person name="Durling M."/>
        </authorList>
    </citation>
    <scope>NUCLEOTIDE SEQUENCE</scope>
</reference>
<gene>
    <name evidence="11" type="ORF">HYFRA_00006611</name>
</gene>
<proteinExistence type="predicted"/>
<feature type="region of interest" description="Disordered" evidence="8">
    <location>
        <begin position="1"/>
        <end position="22"/>
    </location>
</feature>
<evidence type="ECO:0000313" key="11">
    <source>
        <dbReference type="EMBL" id="CAG8953722.1"/>
    </source>
</evidence>
<feature type="transmembrane region" description="Helical" evidence="9">
    <location>
        <begin position="147"/>
        <end position="169"/>
    </location>
</feature>
<keyword evidence="3" id="KW-0337">GPI-anchor biosynthesis</keyword>
<evidence type="ECO:0000256" key="2">
    <source>
        <dbReference type="ARBA" id="ARBA00004687"/>
    </source>
</evidence>
<dbReference type="PANTHER" id="PTHR33112:SF16">
    <property type="entry name" value="HETEROKARYON INCOMPATIBILITY DOMAIN-CONTAINING PROTEIN"/>
    <property type="match status" value="1"/>
</dbReference>
<keyword evidence="4 9" id="KW-0812">Transmembrane</keyword>
<protein>
    <recommendedName>
        <fullName evidence="10">Heterokaryon incompatibility domain-containing protein</fullName>
    </recommendedName>
</protein>
<dbReference type="InterPro" id="IPR010730">
    <property type="entry name" value="HET"/>
</dbReference>
<evidence type="ECO:0000256" key="8">
    <source>
        <dbReference type="SAM" id="MobiDB-lite"/>
    </source>
</evidence>